<evidence type="ECO:0000313" key="3">
    <source>
        <dbReference type="Proteomes" id="UP000712600"/>
    </source>
</evidence>
<feature type="region of interest" description="Disordered" evidence="1">
    <location>
        <begin position="1"/>
        <end position="55"/>
    </location>
</feature>
<proteinExistence type="predicted"/>
<gene>
    <name evidence="2" type="ORF">F2Q69_00023288</name>
</gene>
<reference evidence="2" key="1">
    <citation type="submission" date="2019-12" db="EMBL/GenBank/DDBJ databases">
        <title>Genome sequencing and annotation of Brassica cretica.</title>
        <authorList>
            <person name="Studholme D.J."/>
            <person name="Sarris P."/>
        </authorList>
    </citation>
    <scope>NUCLEOTIDE SEQUENCE</scope>
    <source>
        <strain evidence="2">PFS-109/04</strain>
        <tissue evidence="2">Leaf</tissue>
    </source>
</reference>
<comment type="caution">
    <text evidence="2">The sequence shown here is derived from an EMBL/GenBank/DDBJ whole genome shotgun (WGS) entry which is preliminary data.</text>
</comment>
<protein>
    <submittedName>
        <fullName evidence="2">Uncharacterized protein</fullName>
    </submittedName>
</protein>
<evidence type="ECO:0000313" key="2">
    <source>
        <dbReference type="EMBL" id="KAF3536077.1"/>
    </source>
</evidence>
<feature type="compositionally biased region" description="Basic and acidic residues" evidence="1">
    <location>
        <begin position="24"/>
        <end position="38"/>
    </location>
</feature>
<accession>A0A8S9Q1L8</accession>
<organism evidence="2 3">
    <name type="scientific">Brassica cretica</name>
    <name type="common">Mustard</name>
    <dbReference type="NCBI Taxonomy" id="69181"/>
    <lineage>
        <taxon>Eukaryota</taxon>
        <taxon>Viridiplantae</taxon>
        <taxon>Streptophyta</taxon>
        <taxon>Embryophyta</taxon>
        <taxon>Tracheophyta</taxon>
        <taxon>Spermatophyta</taxon>
        <taxon>Magnoliopsida</taxon>
        <taxon>eudicotyledons</taxon>
        <taxon>Gunneridae</taxon>
        <taxon>Pentapetalae</taxon>
        <taxon>rosids</taxon>
        <taxon>malvids</taxon>
        <taxon>Brassicales</taxon>
        <taxon>Brassicaceae</taxon>
        <taxon>Brassiceae</taxon>
        <taxon>Brassica</taxon>
    </lineage>
</organism>
<dbReference type="AlphaFoldDB" id="A0A8S9Q1L8"/>
<dbReference type="Proteomes" id="UP000712600">
    <property type="component" value="Unassembled WGS sequence"/>
</dbReference>
<dbReference type="EMBL" id="QGKX02001290">
    <property type="protein sequence ID" value="KAF3536077.1"/>
    <property type="molecule type" value="Genomic_DNA"/>
</dbReference>
<sequence>MTDGRPTPRVGDERPTSQQSNKNMPDRPTQHHGLEALHDGLTGNPAKVTRSSIRD</sequence>
<name>A0A8S9Q1L8_BRACR</name>
<evidence type="ECO:0000256" key="1">
    <source>
        <dbReference type="SAM" id="MobiDB-lite"/>
    </source>
</evidence>